<dbReference type="Proteomes" id="UP001323405">
    <property type="component" value="Unassembled WGS sequence"/>
</dbReference>
<gene>
    <name evidence="2" type="ORF">QC762_0113860</name>
</gene>
<protein>
    <submittedName>
        <fullName evidence="2">Uncharacterized protein</fullName>
    </submittedName>
</protein>
<sequence>MADSDLARPSPKTAAARDVVLWRLDSGFRTMDQSGQPCPSVPAAQLFFKPPSHSRPGRGFNSGRRPPGHLFLDGFARGNSISEGGMTTEIFTADPGI</sequence>
<proteinExistence type="predicted"/>
<dbReference type="GeneID" id="87904178"/>
<reference evidence="2 3" key="1">
    <citation type="journal article" date="2023" name="bioRxiv">
        <title>High-quality genome assemblies of four members of thePodospora anserinaspecies complex.</title>
        <authorList>
            <person name="Ament-Velasquez S.L."/>
            <person name="Vogan A.A."/>
            <person name="Wallerman O."/>
            <person name="Hartmann F."/>
            <person name="Gautier V."/>
            <person name="Silar P."/>
            <person name="Giraud T."/>
            <person name="Johannesson H."/>
        </authorList>
    </citation>
    <scope>NUCLEOTIDE SEQUENCE [LARGE SCALE GENOMIC DNA]</scope>
    <source>
        <strain evidence="2 3">CBS 415.72m</strain>
    </source>
</reference>
<name>A0ABR0G4Z0_9PEZI</name>
<feature type="region of interest" description="Disordered" evidence="1">
    <location>
        <begin position="50"/>
        <end position="69"/>
    </location>
</feature>
<evidence type="ECO:0000313" key="2">
    <source>
        <dbReference type="EMBL" id="KAK4650807.1"/>
    </source>
</evidence>
<dbReference type="EMBL" id="JAFFHA010000009">
    <property type="protein sequence ID" value="KAK4650807.1"/>
    <property type="molecule type" value="Genomic_DNA"/>
</dbReference>
<accession>A0ABR0G4Z0</accession>
<keyword evidence="3" id="KW-1185">Reference proteome</keyword>
<dbReference type="RefSeq" id="XP_062739782.1">
    <property type="nucleotide sequence ID" value="XM_062884335.1"/>
</dbReference>
<organism evidence="2 3">
    <name type="scientific">Podospora pseudocomata</name>
    <dbReference type="NCBI Taxonomy" id="2093779"/>
    <lineage>
        <taxon>Eukaryota</taxon>
        <taxon>Fungi</taxon>
        <taxon>Dikarya</taxon>
        <taxon>Ascomycota</taxon>
        <taxon>Pezizomycotina</taxon>
        <taxon>Sordariomycetes</taxon>
        <taxon>Sordariomycetidae</taxon>
        <taxon>Sordariales</taxon>
        <taxon>Podosporaceae</taxon>
        <taxon>Podospora</taxon>
    </lineage>
</organism>
<comment type="caution">
    <text evidence="2">The sequence shown here is derived from an EMBL/GenBank/DDBJ whole genome shotgun (WGS) entry which is preliminary data.</text>
</comment>
<evidence type="ECO:0000256" key="1">
    <source>
        <dbReference type="SAM" id="MobiDB-lite"/>
    </source>
</evidence>
<evidence type="ECO:0000313" key="3">
    <source>
        <dbReference type="Proteomes" id="UP001323405"/>
    </source>
</evidence>